<feature type="compositionally biased region" description="Basic and acidic residues" evidence="1">
    <location>
        <begin position="33"/>
        <end position="44"/>
    </location>
</feature>
<feature type="domain" description="Rab-GAP TBC" evidence="2">
    <location>
        <begin position="184"/>
        <end position="463"/>
    </location>
</feature>
<dbReference type="OrthoDB" id="10263206at2759"/>
<dbReference type="SMART" id="SM00164">
    <property type="entry name" value="TBC"/>
    <property type="match status" value="1"/>
</dbReference>
<dbReference type="PROSITE" id="PS50086">
    <property type="entry name" value="TBC_RABGAP"/>
    <property type="match status" value="1"/>
</dbReference>
<dbReference type="InterPro" id="IPR035969">
    <property type="entry name" value="Rab-GAP_TBC_sf"/>
</dbReference>
<accession>A0A8J8NRH4</accession>
<dbReference type="Gene3D" id="1.10.8.270">
    <property type="entry name" value="putative rabgap domain of human tbc1 domain family member 14 like domains"/>
    <property type="match status" value="1"/>
</dbReference>
<comment type="caution">
    <text evidence="3">The sequence shown here is derived from an EMBL/GenBank/DDBJ whole genome shotgun (WGS) entry which is preliminary data.</text>
</comment>
<dbReference type="SUPFAM" id="SSF47923">
    <property type="entry name" value="Ypt/Rab-GAP domain of gyp1p"/>
    <property type="match status" value="2"/>
</dbReference>
<protein>
    <recommendedName>
        <fullName evidence="2">Rab-GAP TBC domain-containing protein</fullName>
    </recommendedName>
</protein>
<dbReference type="Gene3D" id="1.10.472.80">
    <property type="entry name" value="Ypt/Rab-GAP domain of gyp1p, domain 3"/>
    <property type="match status" value="1"/>
</dbReference>
<dbReference type="GO" id="GO:0006886">
    <property type="term" value="P:intracellular protein transport"/>
    <property type="evidence" value="ECO:0007669"/>
    <property type="project" value="TreeGrafter"/>
</dbReference>
<dbReference type="PANTHER" id="PTHR22957:SF27">
    <property type="entry name" value="TBC1 DOMAIN FAMILY MEMBER 13"/>
    <property type="match status" value="1"/>
</dbReference>
<dbReference type="PANTHER" id="PTHR22957">
    <property type="entry name" value="TBC1 DOMAIN FAMILY MEMBER GTPASE-ACTIVATING PROTEIN"/>
    <property type="match status" value="1"/>
</dbReference>
<dbReference type="Proteomes" id="UP000785679">
    <property type="component" value="Unassembled WGS sequence"/>
</dbReference>
<feature type="region of interest" description="Disordered" evidence="1">
    <location>
        <begin position="33"/>
        <end position="71"/>
    </location>
</feature>
<keyword evidence="4" id="KW-1185">Reference proteome</keyword>
<gene>
    <name evidence="3" type="ORF">FGO68_gene8100</name>
</gene>
<name>A0A8J8NRH4_HALGN</name>
<evidence type="ECO:0000313" key="3">
    <source>
        <dbReference type="EMBL" id="TNV80232.1"/>
    </source>
</evidence>
<proteinExistence type="predicted"/>
<evidence type="ECO:0000259" key="2">
    <source>
        <dbReference type="PROSITE" id="PS50086"/>
    </source>
</evidence>
<dbReference type="InterPro" id="IPR000195">
    <property type="entry name" value="Rab-GAP-TBC_dom"/>
</dbReference>
<dbReference type="Pfam" id="PF00566">
    <property type="entry name" value="RabGAP-TBC"/>
    <property type="match status" value="1"/>
</dbReference>
<organism evidence="3 4">
    <name type="scientific">Halteria grandinella</name>
    <dbReference type="NCBI Taxonomy" id="5974"/>
    <lineage>
        <taxon>Eukaryota</taxon>
        <taxon>Sar</taxon>
        <taxon>Alveolata</taxon>
        <taxon>Ciliophora</taxon>
        <taxon>Intramacronucleata</taxon>
        <taxon>Spirotrichea</taxon>
        <taxon>Stichotrichia</taxon>
        <taxon>Sporadotrichida</taxon>
        <taxon>Halteriidae</taxon>
        <taxon>Halteria</taxon>
    </lineage>
</organism>
<dbReference type="EMBL" id="RRYP01007790">
    <property type="protein sequence ID" value="TNV80232.1"/>
    <property type="molecule type" value="Genomic_DNA"/>
</dbReference>
<dbReference type="AlphaFoldDB" id="A0A8J8NRH4"/>
<dbReference type="GO" id="GO:0005096">
    <property type="term" value="F:GTPase activator activity"/>
    <property type="evidence" value="ECO:0007669"/>
    <property type="project" value="TreeGrafter"/>
</dbReference>
<reference evidence="3" key="1">
    <citation type="submission" date="2019-06" db="EMBL/GenBank/DDBJ databases">
        <authorList>
            <person name="Zheng W."/>
        </authorList>
    </citation>
    <scope>NUCLEOTIDE SEQUENCE</scope>
    <source>
        <strain evidence="3">QDHG01</strain>
    </source>
</reference>
<evidence type="ECO:0000313" key="4">
    <source>
        <dbReference type="Proteomes" id="UP000785679"/>
    </source>
</evidence>
<sequence>MKDKVASAAGKYIPKEGIKGVANAIKNKAQEIRAARAGAGKEDSMDGGSEEQEYQEVSIEGAQGEGEGAGKKRPIKQMINGIKKKIEEKQRLKQAKAQAALVPNISESFLIINHEKEESAQSIPPPTPEEAVNGIMRELLSSKHLEAQGSNRVRDQGAGLLRALNQPKVDMRELMKQCFIGIPDEIKGLRPLIWRILLKYLPEDTAQWDSHLKSSRETYEEWRQELIIKPKIKAEEEYNNERKKVIDHPLSTSSTSQWNKFFKDQDLWDEIEKDVKRTRTDMTFFYKAVDDSQNQHIEQLMKQAECKKAELSNADREKYIETHSDVLWRVLFIYAKLNPGVKYVQGMNEVLAVLYYCFWSFSDFAVIPRENLECDLFFCFTNLMTEIRDGFIRDLDKEESGITGKVAIFSEILRIVDPEVHKNLEAQQVNHQFYSLRWFMLLMCQEFDMSNVIRLWDTLFSDPDRFSFLNFICVATVQTQREICLTGDFADCMENLQRATDSITDIRVLIRQAKNVLATYIKMQESEQAWDDLNEDIQQNYHV</sequence>
<evidence type="ECO:0000256" key="1">
    <source>
        <dbReference type="SAM" id="MobiDB-lite"/>
    </source>
</evidence>